<dbReference type="PROSITE" id="PS00463">
    <property type="entry name" value="ZN2_CY6_FUNGAL_1"/>
    <property type="match status" value="1"/>
</dbReference>
<comment type="subcellular location">
    <subcellularLocation>
        <location evidence="1">Nucleus</location>
    </subcellularLocation>
</comment>
<organism evidence="9 10">
    <name type="scientific">Clonostachys solani</name>
    <dbReference type="NCBI Taxonomy" id="160281"/>
    <lineage>
        <taxon>Eukaryota</taxon>
        <taxon>Fungi</taxon>
        <taxon>Dikarya</taxon>
        <taxon>Ascomycota</taxon>
        <taxon>Pezizomycotina</taxon>
        <taxon>Sordariomycetes</taxon>
        <taxon>Hypocreomycetidae</taxon>
        <taxon>Hypocreales</taxon>
        <taxon>Bionectriaceae</taxon>
        <taxon>Clonostachys</taxon>
    </lineage>
</organism>
<dbReference type="CDD" id="cd12148">
    <property type="entry name" value="fungal_TF_MHR"/>
    <property type="match status" value="1"/>
</dbReference>
<dbReference type="PANTHER" id="PTHR47540">
    <property type="entry name" value="THIAMINE REPRESSIBLE GENES REGULATORY PROTEIN THI5"/>
    <property type="match status" value="1"/>
</dbReference>
<dbReference type="CDD" id="cd00067">
    <property type="entry name" value="GAL4"/>
    <property type="match status" value="1"/>
</dbReference>
<name>A0A9N9Z0H4_9HYPO</name>
<feature type="compositionally biased region" description="Polar residues" evidence="7">
    <location>
        <begin position="63"/>
        <end position="76"/>
    </location>
</feature>
<dbReference type="SUPFAM" id="SSF57701">
    <property type="entry name" value="Zn2/Cys6 DNA-binding domain"/>
    <property type="match status" value="1"/>
</dbReference>
<dbReference type="PANTHER" id="PTHR47540:SF6">
    <property type="entry name" value="ZN(II)2CYS6 TRANSCRIPTION FACTOR (EUROFUNG)"/>
    <property type="match status" value="1"/>
</dbReference>
<comment type="caution">
    <text evidence="9">The sequence shown here is derived from an EMBL/GenBank/DDBJ whole genome shotgun (WGS) entry which is preliminary data.</text>
</comment>
<dbReference type="InterPro" id="IPR051711">
    <property type="entry name" value="Stress_Response_Reg"/>
</dbReference>
<sequence length="611" mass="69597">MPPPGRSSTACHRCHKRKVKCSRELPCRNCQLANQECTYPMRDRNVTVSERFIRNLEARAHSHSSQLPQARPSSEPESLRGTASEAFPPPQPLVEDSTSEVFLARLKQIRQHNTGPTFSELTPSNPYADGESPAAAPYDFVQLKFDNSDTPCSFRLPPYPYAVALLDQFDVFLGHDWHWFLRKSFRSRFDLTYRNPNSPQAKDRVWLCTLLVVFALGESYNVGPPPEIRLGRVSGQDEDHLVDSRRPPGTEFFEQAMSLLKISHEDPTIDQIIALNLITFYSYSLNRKKSAYVYAGMSARLSNVLRLHKPSSSSSLSAVESEHMKRVWWTVYCLDRMTSTEMGLPPIFRRDEVELGYPSDQMIPPDVADEFSSGVTLATQVQLAFIHADICQTVRSLGDTGTVHDQKRAEPIIRQLETLRAQLPPQLSFDVENGLPTEMREMKTRSLVSLYERYYQCFVLLLRPFFLKEINYLLMNDTANACQESLKDLTNLCLRAARTNLLLIVDLKRCEKLAMFGFWESSHLFSGLTILSLAISVNSRWPGSFEEKPDDQTTYWTAKGVLGEMAQAGNLASKGQLRMLDEVETLHDALTWTDNTAFDLFNFWDTEAWPH</sequence>
<dbReference type="GO" id="GO:0005634">
    <property type="term" value="C:nucleus"/>
    <property type="evidence" value="ECO:0007669"/>
    <property type="project" value="UniProtKB-SubCell"/>
</dbReference>
<dbReference type="GO" id="GO:0045944">
    <property type="term" value="P:positive regulation of transcription by RNA polymerase II"/>
    <property type="evidence" value="ECO:0007669"/>
    <property type="project" value="TreeGrafter"/>
</dbReference>
<dbReference type="Proteomes" id="UP000775872">
    <property type="component" value="Unassembled WGS sequence"/>
</dbReference>
<dbReference type="Gene3D" id="4.10.240.10">
    <property type="entry name" value="Zn(2)-C6 fungal-type DNA-binding domain"/>
    <property type="match status" value="1"/>
</dbReference>
<accession>A0A9N9Z0H4</accession>
<evidence type="ECO:0000256" key="1">
    <source>
        <dbReference type="ARBA" id="ARBA00004123"/>
    </source>
</evidence>
<evidence type="ECO:0000256" key="2">
    <source>
        <dbReference type="ARBA" id="ARBA00022723"/>
    </source>
</evidence>
<dbReference type="EMBL" id="CABFOC020000015">
    <property type="protein sequence ID" value="CAH0046709.1"/>
    <property type="molecule type" value="Genomic_DNA"/>
</dbReference>
<evidence type="ECO:0000256" key="6">
    <source>
        <dbReference type="ARBA" id="ARBA00023242"/>
    </source>
</evidence>
<dbReference type="GO" id="GO:0043565">
    <property type="term" value="F:sequence-specific DNA binding"/>
    <property type="evidence" value="ECO:0007669"/>
    <property type="project" value="TreeGrafter"/>
</dbReference>
<evidence type="ECO:0000259" key="8">
    <source>
        <dbReference type="PROSITE" id="PS50048"/>
    </source>
</evidence>
<dbReference type="SMART" id="SM00906">
    <property type="entry name" value="Fungal_trans"/>
    <property type="match status" value="1"/>
</dbReference>
<feature type="region of interest" description="Disordered" evidence="7">
    <location>
        <begin position="59"/>
        <end position="93"/>
    </location>
</feature>
<protein>
    <recommendedName>
        <fullName evidence="8">Zn(2)-C6 fungal-type domain-containing protein</fullName>
    </recommendedName>
</protein>
<dbReference type="OrthoDB" id="3266505at2759"/>
<evidence type="ECO:0000313" key="9">
    <source>
        <dbReference type="EMBL" id="CAH0046709.1"/>
    </source>
</evidence>
<evidence type="ECO:0000256" key="4">
    <source>
        <dbReference type="ARBA" id="ARBA00023125"/>
    </source>
</evidence>
<keyword evidence="6" id="KW-0539">Nucleus</keyword>
<dbReference type="SMART" id="SM00066">
    <property type="entry name" value="GAL4"/>
    <property type="match status" value="1"/>
</dbReference>
<dbReference type="PROSITE" id="PS50048">
    <property type="entry name" value="ZN2_CY6_FUNGAL_2"/>
    <property type="match status" value="1"/>
</dbReference>
<keyword evidence="4" id="KW-0238">DNA-binding</keyword>
<keyword evidence="5" id="KW-0804">Transcription</keyword>
<dbReference type="InterPro" id="IPR007219">
    <property type="entry name" value="XnlR_reg_dom"/>
</dbReference>
<dbReference type="Pfam" id="PF00172">
    <property type="entry name" value="Zn_clus"/>
    <property type="match status" value="1"/>
</dbReference>
<dbReference type="AlphaFoldDB" id="A0A9N9Z0H4"/>
<feature type="domain" description="Zn(2)-C6 fungal-type" evidence="8">
    <location>
        <begin position="10"/>
        <end position="39"/>
    </location>
</feature>
<evidence type="ECO:0000256" key="7">
    <source>
        <dbReference type="SAM" id="MobiDB-lite"/>
    </source>
</evidence>
<dbReference type="InterPro" id="IPR001138">
    <property type="entry name" value="Zn2Cys6_DnaBD"/>
</dbReference>
<keyword evidence="2" id="KW-0479">Metal-binding</keyword>
<keyword evidence="10" id="KW-1185">Reference proteome</keyword>
<gene>
    <name evidence="9" type="ORF">CSOL1703_00012944</name>
</gene>
<dbReference type="InterPro" id="IPR036864">
    <property type="entry name" value="Zn2-C6_fun-type_DNA-bd_sf"/>
</dbReference>
<proteinExistence type="predicted"/>
<evidence type="ECO:0000256" key="5">
    <source>
        <dbReference type="ARBA" id="ARBA00023163"/>
    </source>
</evidence>
<evidence type="ECO:0000313" key="10">
    <source>
        <dbReference type="Proteomes" id="UP000775872"/>
    </source>
</evidence>
<reference evidence="9" key="1">
    <citation type="submission" date="2021-10" db="EMBL/GenBank/DDBJ databases">
        <authorList>
            <person name="Piombo E."/>
        </authorList>
    </citation>
    <scope>NUCLEOTIDE SEQUENCE</scope>
</reference>
<keyword evidence="3" id="KW-0805">Transcription regulation</keyword>
<dbReference type="Pfam" id="PF04082">
    <property type="entry name" value="Fungal_trans"/>
    <property type="match status" value="1"/>
</dbReference>
<evidence type="ECO:0000256" key="3">
    <source>
        <dbReference type="ARBA" id="ARBA00023015"/>
    </source>
</evidence>
<dbReference type="GO" id="GO:0008270">
    <property type="term" value="F:zinc ion binding"/>
    <property type="evidence" value="ECO:0007669"/>
    <property type="project" value="InterPro"/>
</dbReference>
<dbReference type="GO" id="GO:0000981">
    <property type="term" value="F:DNA-binding transcription factor activity, RNA polymerase II-specific"/>
    <property type="evidence" value="ECO:0007669"/>
    <property type="project" value="InterPro"/>
</dbReference>
<dbReference type="GO" id="GO:0006351">
    <property type="term" value="P:DNA-templated transcription"/>
    <property type="evidence" value="ECO:0007669"/>
    <property type="project" value="InterPro"/>
</dbReference>